<dbReference type="AlphaFoldDB" id="A0A814KJD4"/>
<dbReference type="Proteomes" id="UP000677228">
    <property type="component" value="Unassembled WGS sequence"/>
</dbReference>
<feature type="region of interest" description="Disordered" evidence="1">
    <location>
        <begin position="246"/>
        <end position="265"/>
    </location>
</feature>
<reference evidence="2" key="1">
    <citation type="submission" date="2021-02" db="EMBL/GenBank/DDBJ databases">
        <authorList>
            <person name="Nowell W R."/>
        </authorList>
    </citation>
    <scope>NUCLEOTIDE SEQUENCE</scope>
</reference>
<dbReference type="Proteomes" id="UP000682733">
    <property type="component" value="Unassembled WGS sequence"/>
</dbReference>
<gene>
    <name evidence="2" type="ORF">GPM918_LOCUS16324</name>
    <name evidence="3" type="ORF">OVA965_LOCUS23602</name>
    <name evidence="4" type="ORF">SRO942_LOCUS16324</name>
    <name evidence="5" type="ORF">TMI583_LOCUS24320</name>
</gene>
<organism evidence="2 6">
    <name type="scientific">Didymodactylos carnosus</name>
    <dbReference type="NCBI Taxonomy" id="1234261"/>
    <lineage>
        <taxon>Eukaryota</taxon>
        <taxon>Metazoa</taxon>
        <taxon>Spiralia</taxon>
        <taxon>Gnathifera</taxon>
        <taxon>Rotifera</taxon>
        <taxon>Eurotatoria</taxon>
        <taxon>Bdelloidea</taxon>
        <taxon>Philodinida</taxon>
        <taxon>Philodinidae</taxon>
        <taxon>Didymodactylos</taxon>
    </lineage>
</organism>
<dbReference type="EMBL" id="CAJNOK010013841">
    <property type="protein sequence ID" value="CAF1193084.1"/>
    <property type="molecule type" value="Genomic_DNA"/>
</dbReference>
<evidence type="ECO:0000313" key="2">
    <source>
        <dbReference type="EMBL" id="CAF1051842.1"/>
    </source>
</evidence>
<evidence type="ECO:0000313" key="4">
    <source>
        <dbReference type="EMBL" id="CAF3821307.1"/>
    </source>
</evidence>
<dbReference type="EMBL" id="CAJOBA010035370">
    <property type="protein sequence ID" value="CAF4003310.1"/>
    <property type="molecule type" value="Genomic_DNA"/>
</dbReference>
<evidence type="ECO:0000313" key="3">
    <source>
        <dbReference type="EMBL" id="CAF1193084.1"/>
    </source>
</evidence>
<evidence type="ECO:0000313" key="6">
    <source>
        <dbReference type="Proteomes" id="UP000663829"/>
    </source>
</evidence>
<evidence type="ECO:0000313" key="5">
    <source>
        <dbReference type="EMBL" id="CAF4003310.1"/>
    </source>
</evidence>
<dbReference type="Proteomes" id="UP000681722">
    <property type="component" value="Unassembled WGS sequence"/>
</dbReference>
<feature type="region of interest" description="Disordered" evidence="1">
    <location>
        <begin position="137"/>
        <end position="204"/>
    </location>
</feature>
<protein>
    <submittedName>
        <fullName evidence="2">Uncharacterized protein</fullName>
    </submittedName>
</protein>
<dbReference type="EMBL" id="CAJOBC010004266">
    <property type="protein sequence ID" value="CAF3821307.1"/>
    <property type="molecule type" value="Genomic_DNA"/>
</dbReference>
<proteinExistence type="predicted"/>
<sequence>MTGMLTEDPFALRSHFKLYQLKVRHLVQETQQRRENEVRLRRERTIELKRNTVKHQQLISYKDLNQLAIDSLFEKRFHRQYMDHVKKRIKNNNVFVVQQSQPQKNIFIEYDTKDDLNYITSTFTNFSEQTISADLMDSLNSSNSDKKKSSHQQQPPRTSLTSRYDQTQFRQMIDGSLNSNSKSPDWLTSQKSFLNDNSGDTTDDELEKVELPDVVPPTITQSTNQLYIQLRRGQIQLQKLVSTSRPNTTTKFDSRQLNTRSTGEDNLVKKPKFKEVKQQEQRQTKKINTNINNNSVKPSDTISKIRKKMQSAPSTSIIDVKSNKILLTDEQQHQHQSATLKNEDVDDIIERRSSISFIHAVTSSREVDDYSSIRKYVLGTILKHLKEVPHTQMESKWTTFREFDEKFSRSILNVYSNFERIVL</sequence>
<name>A0A814KJD4_9BILA</name>
<dbReference type="Proteomes" id="UP000663829">
    <property type="component" value="Unassembled WGS sequence"/>
</dbReference>
<accession>A0A814KJD4</accession>
<comment type="caution">
    <text evidence="2">The sequence shown here is derived from an EMBL/GenBank/DDBJ whole genome shotgun (WGS) entry which is preliminary data.</text>
</comment>
<feature type="compositionally biased region" description="Polar residues" evidence="1">
    <location>
        <begin position="246"/>
        <end position="261"/>
    </location>
</feature>
<feature type="compositionally biased region" description="Polar residues" evidence="1">
    <location>
        <begin position="151"/>
        <end position="200"/>
    </location>
</feature>
<evidence type="ECO:0000256" key="1">
    <source>
        <dbReference type="SAM" id="MobiDB-lite"/>
    </source>
</evidence>
<keyword evidence="6" id="KW-1185">Reference proteome</keyword>
<dbReference type="EMBL" id="CAJNOQ010004266">
    <property type="protein sequence ID" value="CAF1051842.1"/>
    <property type="molecule type" value="Genomic_DNA"/>
</dbReference>